<reference evidence="1 2" key="1">
    <citation type="submission" date="2024-09" db="EMBL/GenBank/DDBJ databases">
        <authorList>
            <person name="Sun Q."/>
            <person name="Mori K."/>
        </authorList>
    </citation>
    <scope>NUCLEOTIDE SEQUENCE [LARGE SCALE GENOMIC DNA]</scope>
    <source>
        <strain evidence="1 2">JCM 4557</strain>
    </source>
</reference>
<organism evidence="1 2">
    <name type="scientific">Streptomyces noboritoensis</name>
    <dbReference type="NCBI Taxonomy" id="67337"/>
    <lineage>
        <taxon>Bacteria</taxon>
        <taxon>Bacillati</taxon>
        <taxon>Actinomycetota</taxon>
        <taxon>Actinomycetes</taxon>
        <taxon>Kitasatosporales</taxon>
        <taxon>Streptomycetaceae</taxon>
        <taxon>Streptomyces</taxon>
    </lineage>
</organism>
<protein>
    <submittedName>
        <fullName evidence="1">Uncharacterized protein</fullName>
    </submittedName>
</protein>
<evidence type="ECO:0000313" key="2">
    <source>
        <dbReference type="Proteomes" id="UP001589887"/>
    </source>
</evidence>
<dbReference type="RefSeq" id="WP_394316177.1">
    <property type="nucleotide sequence ID" value="NZ_JBHMQV010000001.1"/>
</dbReference>
<proteinExistence type="predicted"/>
<dbReference type="Proteomes" id="UP001589887">
    <property type="component" value="Unassembled WGS sequence"/>
</dbReference>
<keyword evidence="2" id="KW-1185">Reference proteome</keyword>
<gene>
    <name evidence="1" type="ORF">ACFH04_00940</name>
</gene>
<dbReference type="EMBL" id="JBHMQV010000001">
    <property type="protein sequence ID" value="MFC0842307.1"/>
    <property type="molecule type" value="Genomic_DNA"/>
</dbReference>
<sequence length="87" mass="8763">MDCSVTVANAVVFSQRSLMLVVSSRGLGQGSWSAVLSSSVRRRASTSTSVIGAQVGQGRCSGAADQDFLMEMTNPPPATAAAAGGLS</sequence>
<evidence type="ECO:0000313" key="1">
    <source>
        <dbReference type="EMBL" id="MFC0842307.1"/>
    </source>
</evidence>
<name>A0ABV6T952_9ACTN</name>
<accession>A0ABV6T952</accession>
<comment type="caution">
    <text evidence="1">The sequence shown here is derived from an EMBL/GenBank/DDBJ whole genome shotgun (WGS) entry which is preliminary data.</text>
</comment>